<organism evidence="7 8">
    <name type="scientific">Saccharopolyspora rosea</name>
    <dbReference type="NCBI Taxonomy" id="524884"/>
    <lineage>
        <taxon>Bacteria</taxon>
        <taxon>Bacillati</taxon>
        <taxon>Actinomycetota</taxon>
        <taxon>Actinomycetes</taxon>
        <taxon>Pseudonocardiales</taxon>
        <taxon>Pseudonocardiaceae</taxon>
        <taxon>Saccharopolyspora</taxon>
    </lineage>
</organism>
<dbReference type="Pfam" id="PF02801">
    <property type="entry name" value="Ketoacyl-synt_C"/>
    <property type="match status" value="1"/>
</dbReference>
<comment type="caution">
    <text evidence="7">The sequence shown here is derived from an EMBL/GenBank/DDBJ whole genome shotgun (WGS) entry which is preliminary data.</text>
</comment>
<protein>
    <submittedName>
        <fullName evidence="7">Beta-ketoacyl synthase N-terminal-like domain-containing protein</fullName>
    </submittedName>
</protein>
<dbReference type="Pfam" id="PF00109">
    <property type="entry name" value="ketoacyl-synt"/>
    <property type="match status" value="1"/>
</dbReference>
<dbReference type="InterPro" id="IPR020841">
    <property type="entry name" value="PKS_Beta-ketoAc_synthase_dom"/>
</dbReference>
<dbReference type="InterPro" id="IPR050091">
    <property type="entry name" value="PKS_NRPS_Biosynth_Enz"/>
</dbReference>
<dbReference type="SUPFAM" id="SSF53901">
    <property type="entry name" value="Thiolase-like"/>
    <property type="match status" value="1"/>
</dbReference>
<feature type="region of interest" description="Disordered" evidence="5">
    <location>
        <begin position="540"/>
        <end position="562"/>
    </location>
</feature>
<gene>
    <name evidence="7" type="ORF">ACFQ16_09695</name>
</gene>
<dbReference type="SMART" id="SM00825">
    <property type="entry name" value="PKS_KS"/>
    <property type="match status" value="1"/>
</dbReference>
<keyword evidence="8" id="KW-1185">Reference proteome</keyword>
<evidence type="ECO:0000256" key="5">
    <source>
        <dbReference type="SAM" id="MobiDB-lite"/>
    </source>
</evidence>
<dbReference type="PANTHER" id="PTHR43775">
    <property type="entry name" value="FATTY ACID SYNTHASE"/>
    <property type="match status" value="1"/>
</dbReference>
<proteinExistence type="inferred from homology"/>
<name>A0ABW3FQZ1_9PSEU</name>
<keyword evidence="3" id="KW-0511">Multifunctional enzyme</keyword>
<evidence type="ECO:0000256" key="4">
    <source>
        <dbReference type="RuleBase" id="RU003694"/>
    </source>
</evidence>
<feature type="domain" description="Ketosynthase family 3 (KS3)" evidence="6">
    <location>
        <begin position="35"/>
        <end position="455"/>
    </location>
</feature>
<dbReference type="EMBL" id="JBHTIW010000005">
    <property type="protein sequence ID" value="MFD0920013.1"/>
    <property type="molecule type" value="Genomic_DNA"/>
</dbReference>
<dbReference type="RefSeq" id="WP_380757410.1">
    <property type="nucleotide sequence ID" value="NZ_JBHTIW010000005.1"/>
</dbReference>
<evidence type="ECO:0000313" key="7">
    <source>
        <dbReference type="EMBL" id="MFD0920013.1"/>
    </source>
</evidence>
<evidence type="ECO:0000313" key="8">
    <source>
        <dbReference type="Proteomes" id="UP001597018"/>
    </source>
</evidence>
<sequence>MPMPADDQLRDYLRRVTLELRRTKQRLRDAEDRLREPIAIVGMSCRFPGGVRSPEDLWRLLLAEQDAVTTLPSDRGWERALRLDGVECPRKGGYLHDAADFDPEPFRMTEHDALATDPQQRLLLETAWEALERAGIAPTSLRGSATGVFAGVIYNDYGGTVRRPPDGFAGDVLVGSVPSLASGRISYALGLRGPAVTVDTACSSALVGLHSAVHALRNRECSLALVGGATVMATPVTLLAFTHRGALAADGRSKSFSAAADGWGLAEGAGMLALQRLSDARREGRPVLAVVRGSAVVQDGASHGLTAPNGQAHRQMIRQALDAAGLPAAAIDAVEGHGTGTPLGDPIEVQALLDTYGADRPRGRPLRLGSVKSNLGHTQAAGGVAAVVKVVLALRRGVLPRSLHAEKPSPHVEWQDDAVRLLTEALPWPETGQPRRAAVSSFGVSGTNAHVVVEQAPPGDAPAAPGPDPEVVPWLLSAASPPALRAQAARLAEHLAEHPELRDVDVARSLATGRAALEHRAGVVAAGPQRRREALTALAEGRSAPGLVHGPDPGDGRRSPERSFVDEFCRGGAVDWCTAFPDSDARSVDLPTYAFQRRRYWLDAERS</sequence>
<dbReference type="Proteomes" id="UP001597018">
    <property type="component" value="Unassembled WGS sequence"/>
</dbReference>
<keyword evidence="2 4" id="KW-0808">Transferase</keyword>
<dbReference type="InterPro" id="IPR018201">
    <property type="entry name" value="Ketoacyl_synth_AS"/>
</dbReference>
<dbReference type="InterPro" id="IPR014031">
    <property type="entry name" value="Ketoacyl_synth_C"/>
</dbReference>
<dbReference type="Gene3D" id="3.40.47.10">
    <property type="match status" value="1"/>
</dbReference>
<dbReference type="PROSITE" id="PS52004">
    <property type="entry name" value="KS3_2"/>
    <property type="match status" value="1"/>
</dbReference>
<comment type="cofactor">
    <cofactor evidence="1">
        <name>pantetheine 4'-phosphate</name>
        <dbReference type="ChEBI" id="CHEBI:47942"/>
    </cofactor>
</comment>
<dbReference type="CDD" id="cd00833">
    <property type="entry name" value="PKS"/>
    <property type="match status" value="1"/>
</dbReference>
<accession>A0ABW3FQZ1</accession>
<evidence type="ECO:0000256" key="3">
    <source>
        <dbReference type="ARBA" id="ARBA00023268"/>
    </source>
</evidence>
<dbReference type="InterPro" id="IPR014030">
    <property type="entry name" value="Ketoacyl_synth_N"/>
</dbReference>
<evidence type="ECO:0000259" key="6">
    <source>
        <dbReference type="PROSITE" id="PS52004"/>
    </source>
</evidence>
<dbReference type="InterPro" id="IPR015083">
    <property type="entry name" value="NorB/c/GfsB-D-like_docking"/>
</dbReference>
<reference evidence="8" key="1">
    <citation type="journal article" date="2019" name="Int. J. Syst. Evol. Microbiol.">
        <title>The Global Catalogue of Microorganisms (GCM) 10K type strain sequencing project: providing services to taxonomists for standard genome sequencing and annotation.</title>
        <authorList>
            <consortium name="The Broad Institute Genomics Platform"/>
            <consortium name="The Broad Institute Genome Sequencing Center for Infectious Disease"/>
            <person name="Wu L."/>
            <person name="Ma J."/>
        </authorList>
    </citation>
    <scope>NUCLEOTIDE SEQUENCE [LARGE SCALE GENOMIC DNA]</scope>
    <source>
        <strain evidence="8">CCUG 56401</strain>
    </source>
</reference>
<dbReference type="Pfam" id="PF08990">
    <property type="entry name" value="Docking"/>
    <property type="match status" value="1"/>
</dbReference>
<feature type="compositionally biased region" description="Basic and acidic residues" evidence="5">
    <location>
        <begin position="552"/>
        <end position="562"/>
    </location>
</feature>
<dbReference type="InterPro" id="IPR016039">
    <property type="entry name" value="Thiolase-like"/>
</dbReference>
<dbReference type="Gene3D" id="3.30.70.3290">
    <property type="match status" value="1"/>
</dbReference>
<evidence type="ECO:0000256" key="2">
    <source>
        <dbReference type="ARBA" id="ARBA00022679"/>
    </source>
</evidence>
<comment type="similarity">
    <text evidence="4">Belongs to the thiolase-like superfamily. Beta-ketoacyl-ACP synthases family.</text>
</comment>
<dbReference type="InterPro" id="IPR032821">
    <property type="entry name" value="PKS_assoc"/>
</dbReference>
<dbReference type="PANTHER" id="PTHR43775:SF51">
    <property type="entry name" value="INACTIVE PHENOLPHTHIOCEROL SYNTHESIS POLYKETIDE SYNTHASE TYPE I PKS1-RELATED"/>
    <property type="match status" value="1"/>
</dbReference>
<dbReference type="Pfam" id="PF16197">
    <property type="entry name" value="KAsynt_C_assoc"/>
    <property type="match status" value="1"/>
</dbReference>
<dbReference type="PROSITE" id="PS00606">
    <property type="entry name" value="KS3_1"/>
    <property type="match status" value="1"/>
</dbReference>
<evidence type="ECO:0000256" key="1">
    <source>
        <dbReference type="ARBA" id="ARBA00001957"/>
    </source>
</evidence>